<feature type="transmembrane region" description="Helical" evidence="6">
    <location>
        <begin position="61"/>
        <end position="79"/>
    </location>
</feature>
<dbReference type="AlphaFoldDB" id="A0A1G6GSV7"/>
<evidence type="ECO:0000256" key="3">
    <source>
        <dbReference type="ARBA" id="ARBA00022692"/>
    </source>
</evidence>
<keyword evidence="2" id="KW-1003">Cell membrane</keyword>
<dbReference type="EMBL" id="FMYH01000001">
    <property type="protein sequence ID" value="SDB85001.1"/>
    <property type="molecule type" value="Genomic_DNA"/>
</dbReference>
<dbReference type="InterPro" id="IPR024320">
    <property type="entry name" value="LPG_synthase_C"/>
</dbReference>
<gene>
    <name evidence="8" type="ORF">SAMN05216410_0440</name>
</gene>
<evidence type="ECO:0000256" key="1">
    <source>
        <dbReference type="ARBA" id="ARBA00004651"/>
    </source>
</evidence>
<dbReference type="STRING" id="1814289.SAMN05216410_0440"/>
<name>A0A1G6GSV7_9MICO</name>
<keyword evidence="5 6" id="KW-0472">Membrane</keyword>
<evidence type="ECO:0000256" key="4">
    <source>
        <dbReference type="ARBA" id="ARBA00022989"/>
    </source>
</evidence>
<evidence type="ECO:0000256" key="2">
    <source>
        <dbReference type="ARBA" id="ARBA00022475"/>
    </source>
</evidence>
<organism evidence="8 9">
    <name type="scientific">Sanguibacter gelidistatuariae</name>
    <dbReference type="NCBI Taxonomy" id="1814289"/>
    <lineage>
        <taxon>Bacteria</taxon>
        <taxon>Bacillati</taxon>
        <taxon>Actinomycetota</taxon>
        <taxon>Actinomycetes</taxon>
        <taxon>Micrococcales</taxon>
        <taxon>Sanguibacteraceae</taxon>
        <taxon>Sanguibacter</taxon>
    </lineage>
</organism>
<evidence type="ECO:0000256" key="5">
    <source>
        <dbReference type="ARBA" id="ARBA00023136"/>
    </source>
</evidence>
<evidence type="ECO:0000313" key="9">
    <source>
        <dbReference type="Proteomes" id="UP000199039"/>
    </source>
</evidence>
<dbReference type="Proteomes" id="UP000199039">
    <property type="component" value="Unassembled WGS sequence"/>
</dbReference>
<dbReference type="GO" id="GO:0005886">
    <property type="term" value="C:plasma membrane"/>
    <property type="evidence" value="ECO:0007669"/>
    <property type="project" value="UniProtKB-SubCell"/>
</dbReference>
<feature type="domain" description="Phosphatidylglycerol lysyltransferase C-terminal" evidence="7">
    <location>
        <begin position="205"/>
        <end position="503"/>
    </location>
</feature>
<feature type="transmembrane region" description="Helical" evidence="6">
    <location>
        <begin position="33"/>
        <end position="52"/>
    </location>
</feature>
<comment type="subcellular location">
    <subcellularLocation>
        <location evidence="1">Cell membrane</location>
        <topology evidence="1">Multi-pass membrane protein</topology>
    </subcellularLocation>
</comment>
<keyword evidence="3 6" id="KW-0812">Transmembrane</keyword>
<keyword evidence="8" id="KW-0030">Aminoacyl-tRNA synthetase</keyword>
<feature type="transmembrane region" description="Helical" evidence="6">
    <location>
        <begin position="160"/>
        <end position="182"/>
    </location>
</feature>
<feature type="transmembrane region" description="Helical" evidence="6">
    <location>
        <begin position="115"/>
        <end position="139"/>
    </location>
</feature>
<evidence type="ECO:0000313" key="8">
    <source>
        <dbReference type="EMBL" id="SDB85001.1"/>
    </source>
</evidence>
<keyword evidence="8" id="KW-0436">Ligase</keyword>
<protein>
    <submittedName>
        <fullName evidence="8">Lysyl-tRNA synthetase, class 2</fullName>
    </submittedName>
</protein>
<proteinExistence type="predicted"/>
<dbReference type="GO" id="GO:0004812">
    <property type="term" value="F:aminoacyl-tRNA ligase activity"/>
    <property type="evidence" value="ECO:0007669"/>
    <property type="project" value="UniProtKB-KW"/>
</dbReference>
<evidence type="ECO:0000259" key="7">
    <source>
        <dbReference type="Pfam" id="PF09924"/>
    </source>
</evidence>
<keyword evidence="9" id="KW-1185">Reference proteome</keyword>
<dbReference type="GO" id="GO:0055091">
    <property type="term" value="P:phospholipid homeostasis"/>
    <property type="evidence" value="ECO:0007669"/>
    <property type="project" value="TreeGrafter"/>
</dbReference>
<reference evidence="8 9" key="1">
    <citation type="submission" date="2016-09" db="EMBL/GenBank/DDBJ databases">
        <authorList>
            <person name="Capua I."/>
            <person name="De Benedictis P."/>
            <person name="Joannis T."/>
            <person name="Lombin L.H."/>
            <person name="Cattoli G."/>
        </authorList>
    </citation>
    <scope>NUCLEOTIDE SEQUENCE [LARGE SCALE GENOMIC DNA]</scope>
    <source>
        <strain evidence="8 9">ISLP-3</strain>
    </source>
</reference>
<dbReference type="Pfam" id="PF09924">
    <property type="entry name" value="LPG_synthase_C"/>
    <property type="match status" value="1"/>
</dbReference>
<dbReference type="GO" id="GO:0016755">
    <property type="term" value="F:aminoacyltransferase activity"/>
    <property type="evidence" value="ECO:0007669"/>
    <property type="project" value="TreeGrafter"/>
</dbReference>
<sequence length="541" mass="58607">MVAALGVVGLLSTVTRPLRGRLHDLLDIVPSVVPHAAAITLIFVSFGLLLVGRGLRSGQRLAWIGALALLGASVVLHVTKGLDVEEAALSAVAGIWLVTKRAAFPVRPSWSRQRAAILLAVAGTVTALIIAYVLSAAAVERIHPDRIDHGAHATRWLGDAHRGTVVVALALGLLGSVLWVVLSASTPRPLVGEAHRRERERARLLVDRYGDGSLDYFALRDDKQWFFTSSTVVAHTVRTGVCLVSPDPIGPDDGREEAWADFMAYAERNGWSVAVLGAGADWLEIYESFGLRPVYLGDEAVVDAATFTLDGRAMRGVRQAYNRVNRAGLTTTFHDPRTLSPHERAELAAIATQSRQGDAERGFSMTLSRMFDPDDTGLLLSVARDHAGVAQAFIQWVPFGAAGGDGEHGWSLDVMRRRLDSELPNGVMEFVVIDTITKVVADGGGLLTLNFAVMRDFVAGERTGRGAKIMSQLVRRTTSHAQVESLWRFNAKFGPQWRPRYAVLGAIDSLVRQGLVMSEAEGVIRTPKIFEPGRADSAEKK</sequence>
<accession>A0A1G6GSV7</accession>
<dbReference type="InterPro" id="IPR051211">
    <property type="entry name" value="PG_lysyltransferase"/>
</dbReference>
<keyword evidence="4 6" id="KW-1133">Transmembrane helix</keyword>
<dbReference type="PANTHER" id="PTHR34697:SF2">
    <property type="entry name" value="PHOSPHATIDYLGLYCEROL LYSYLTRANSFERASE"/>
    <property type="match status" value="1"/>
</dbReference>
<evidence type="ECO:0000256" key="6">
    <source>
        <dbReference type="SAM" id="Phobius"/>
    </source>
</evidence>
<dbReference type="PANTHER" id="PTHR34697">
    <property type="entry name" value="PHOSPHATIDYLGLYCEROL LYSYLTRANSFERASE"/>
    <property type="match status" value="1"/>
</dbReference>